<gene>
    <name evidence="3" type="ORF">I858_003840</name>
</gene>
<dbReference type="AlphaFoldDB" id="A0A1B1RYZ7"/>
<dbReference type="PANTHER" id="PTHR33745:SF3">
    <property type="entry name" value="RSBT CO-ANTAGONIST PROTEIN RSBRC"/>
    <property type="match status" value="1"/>
</dbReference>
<dbReference type="STRING" id="1302659.I858_003840"/>
<dbReference type="SUPFAM" id="SSF52091">
    <property type="entry name" value="SpoIIaa-like"/>
    <property type="match status" value="1"/>
</dbReference>
<evidence type="ECO:0000256" key="1">
    <source>
        <dbReference type="ARBA" id="ARBA00022553"/>
    </source>
</evidence>
<dbReference type="RefSeq" id="WP_049694803.1">
    <property type="nucleotide sequence ID" value="NZ_CP016540.2"/>
</dbReference>
<evidence type="ECO:0000313" key="4">
    <source>
        <dbReference type="Proteomes" id="UP000053354"/>
    </source>
</evidence>
<dbReference type="InterPro" id="IPR036513">
    <property type="entry name" value="STAS_dom_sf"/>
</dbReference>
<feature type="coiled-coil region" evidence="2">
    <location>
        <begin position="187"/>
        <end position="214"/>
    </location>
</feature>
<dbReference type="EMBL" id="CP016540">
    <property type="protein sequence ID" value="ANU26162.1"/>
    <property type="molecule type" value="Genomic_DNA"/>
</dbReference>
<organism evidence="3 4">
    <name type="scientific">Planococcus versutus</name>
    <dbReference type="NCBI Taxonomy" id="1302659"/>
    <lineage>
        <taxon>Bacteria</taxon>
        <taxon>Bacillati</taxon>
        <taxon>Bacillota</taxon>
        <taxon>Bacilli</taxon>
        <taxon>Bacillales</taxon>
        <taxon>Caryophanaceae</taxon>
        <taxon>Planococcus</taxon>
    </lineage>
</organism>
<dbReference type="Gene3D" id="3.30.750.24">
    <property type="entry name" value="STAS domain"/>
    <property type="match status" value="1"/>
</dbReference>
<evidence type="ECO:0000256" key="2">
    <source>
        <dbReference type="SAM" id="Coils"/>
    </source>
</evidence>
<dbReference type="KEGG" id="pll:I858_003840"/>
<name>A0A1B1RYZ7_9BACL</name>
<reference evidence="3" key="1">
    <citation type="submission" date="2016-10" db="EMBL/GenBank/DDBJ databases">
        <authorList>
            <person name="See-Too W.S."/>
        </authorList>
    </citation>
    <scope>NUCLEOTIDE SEQUENCE</scope>
    <source>
        <strain evidence="3">L10.15</strain>
    </source>
</reference>
<keyword evidence="2" id="KW-0175">Coiled coil</keyword>
<accession>A0A1B1RYZ7</accession>
<dbReference type="OrthoDB" id="2717092at2"/>
<keyword evidence="1" id="KW-0597">Phosphoprotein</keyword>
<dbReference type="Proteomes" id="UP000053354">
    <property type="component" value="Chromosome"/>
</dbReference>
<proteinExistence type="predicted"/>
<dbReference type="CDD" id="cd07041">
    <property type="entry name" value="STAS_RsbR_RsbS_like"/>
    <property type="match status" value="1"/>
</dbReference>
<keyword evidence="4" id="KW-1185">Reference proteome</keyword>
<dbReference type="InterPro" id="IPR051932">
    <property type="entry name" value="Bact_StressResp_Reg"/>
</dbReference>
<sequence length="337" mass="37728">MSKINKVVGGIELQWNLETGEALFEGRDVVFFWISAMETFFDTIKDISGVEATQLVLETTGFRQGVIVGEGFKSLKQIDTSNVVEWISNTYAPAGWGKVAIVKMDTKHNTFTLHIQNDWEYKMNLLNNKGAEGIFVPSHYAGVLTGLFGINFWYKTIQYQNDSTSYSVVEYFPSEVTVQQNIRELSRKQEADQIQKLEALVDEHTKSLQNLVRELSSPIIPVLEGIIVVPMIGSYDEQRTEDLIVKTLSELPKHKAQYLLVDLTGLNQQITEHTASLIDKLGASARLLGTEVILVGISPELAIVIAQSQNSLKNFESLQSLQHGIYYALGRSGRKIV</sequence>
<protein>
    <submittedName>
        <fullName evidence="3">Anti-anti-sigma factor</fullName>
    </submittedName>
</protein>
<dbReference type="PANTHER" id="PTHR33745">
    <property type="entry name" value="RSBT ANTAGONIST PROTEIN RSBS-RELATED"/>
    <property type="match status" value="1"/>
</dbReference>
<evidence type="ECO:0000313" key="3">
    <source>
        <dbReference type="EMBL" id="ANU26162.1"/>
    </source>
</evidence>